<dbReference type="CDD" id="cd00093">
    <property type="entry name" value="HTH_XRE"/>
    <property type="match status" value="1"/>
</dbReference>
<comment type="caution">
    <text evidence="2">The sequence shown here is derived from an EMBL/GenBank/DDBJ whole genome shotgun (WGS) entry which is preliminary data.</text>
</comment>
<protein>
    <recommendedName>
        <fullName evidence="1">HTH cro/C1-type domain-containing protein</fullName>
    </recommendedName>
</protein>
<dbReference type="InterPro" id="IPR043917">
    <property type="entry name" value="DUF5753"/>
</dbReference>
<keyword evidence="3" id="KW-1185">Reference proteome</keyword>
<dbReference type="SUPFAM" id="SSF47413">
    <property type="entry name" value="lambda repressor-like DNA-binding domains"/>
    <property type="match status" value="1"/>
</dbReference>
<dbReference type="STRING" id="1678637.AC230_13840"/>
<dbReference type="InterPro" id="IPR001387">
    <property type="entry name" value="Cro/C1-type_HTH"/>
</dbReference>
<evidence type="ECO:0000313" key="2">
    <source>
        <dbReference type="EMBL" id="KNB51470.1"/>
    </source>
</evidence>
<accession>A0A0K9XDK6</accession>
<dbReference type="AlphaFoldDB" id="A0A0K9XDK6"/>
<organism evidence="2 3">
    <name type="scientific">Streptomyces caatingaensis</name>
    <dbReference type="NCBI Taxonomy" id="1678637"/>
    <lineage>
        <taxon>Bacteria</taxon>
        <taxon>Bacillati</taxon>
        <taxon>Actinomycetota</taxon>
        <taxon>Actinomycetes</taxon>
        <taxon>Kitasatosporales</taxon>
        <taxon>Streptomycetaceae</taxon>
        <taxon>Streptomyces</taxon>
    </lineage>
</organism>
<evidence type="ECO:0000259" key="1">
    <source>
        <dbReference type="PROSITE" id="PS50943"/>
    </source>
</evidence>
<dbReference type="EMBL" id="LFXA01000009">
    <property type="protein sequence ID" value="KNB51470.1"/>
    <property type="molecule type" value="Genomic_DNA"/>
</dbReference>
<dbReference type="Pfam" id="PF19054">
    <property type="entry name" value="DUF5753"/>
    <property type="match status" value="1"/>
</dbReference>
<name>A0A0K9XDK6_9ACTN</name>
<dbReference type="InterPro" id="IPR010982">
    <property type="entry name" value="Lambda_DNA-bd_dom_sf"/>
</dbReference>
<dbReference type="PROSITE" id="PS50943">
    <property type="entry name" value="HTH_CROC1"/>
    <property type="match status" value="1"/>
</dbReference>
<feature type="domain" description="HTH cro/C1-type" evidence="1">
    <location>
        <begin position="17"/>
        <end position="68"/>
    </location>
</feature>
<dbReference type="SMART" id="SM00530">
    <property type="entry name" value="HTH_XRE"/>
    <property type="match status" value="1"/>
</dbReference>
<proteinExistence type="predicted"/>
<dbReference type="Proteomes" id="UP000037288">
    <property type="component" value="Unassembled WGS sequence"/>
</dbReference>
<evidence type="ECO:0000313" key="3">
    <source>
        <dbReference type="Proteomes" id="UP000037288"/>
    </source>
</evidence>
<dbReference type="RefSeq" id="WP_157868571.1">
    <property type="nucleotide sequence ID" value="NZ_LFXA01000009.1"/>
</dbReference>
<dbReference type="GO" id="GO:0003677">
    <property type="term" value="F:DNA binding"/>
    <property type="evidence" value="ECO:0007669"/>
    <property type="project" value="InterPro"/>
</dbReference>
<dbReference type="OrthoDB" id="4054122at2"/>
<reference evidence="3" key="1">
    <citation type="submission" date="2015-07" db="EMBL/GenBank/DDBJ databases">
        <title>Draft genome sequence of Streptomyces sp. CMAA 1322, a bacterium isolated from Caatinga biome, from dry forest semiarid of Brazil.</title>
        <authorList>
            <person name="Santos S.N."/>
            <person name="Gacesa R."/>
            <person name="Taketani R.G."/>
            <person name="Long P.F."/>
            <person name="Melo I.S."/>
        </authorList>
    </citation>
    <scope>NUCLEOTIDE SEQUENCE [LARGE SCALE GENOMIC DNA]</scope>
    <source>
        <strain evidence="3">CMAA 1322</strain>
    </source>
</reference>
<dbReference type="PATRIC" id="fig|1678637.3.peg.2984"/>
<gene>
    <name evidence="2" type="ORF">AC230_13840</name>
</gene>
<sequence length="291" mass="33133">MTDPAPTLMRRRFGAELRTMRIRAGLSLVKAAKLLGVTGAPTLSKIENGKLRADLDRFLRVYGIEDEVRIAEVRRLAKLAEAGRRRGLFAQYGDVISDSFADVIELEELASQADTYAPLVVPDLLQTMDYACAVIEGSRAWSTARQARTFAELRMRRQRALLERTFEARTMPPLMMRCVLDEACLRRWTGEPRVLQEQLKRLLDASEMPNVEVRVMPFAVGMHTGTDGAYTFFHFDEGEPVVVIETMTTPFYLEEDTHVVRYESAFNHLREQALGATDSRDFINRLLKEQD</sequence>
<dbReference type="Gene3D" id="1.10.260.40">
    <property type="entry name" value="lambda repressor-like DNA-binding domains"/>
    <property type="match status" value="1"/>
</dbReference>
<dbReference type="Pfam" id="PF13560">
    <property type="entry name" value="HTH_31"/>
    <property type="match status" value="1"/>
</dbReference>